<dbReference type="InterPro" id="IPR012312">
    <property type="entry name" value="Hemerythrin-like"/>
</dbReference>
<dbReference type="PANTHER" id="PTHR37164">
    <property type="entry name" value="BACTERIOHEMERYTHRIN"/>
    <property type="match status" value="1"/>
</dbReference>
<dbReference type="EMBL" id="UOEX01000056">
    <property type="protein sequence ID" value="VAW33723.1"/>
    <property type="molecule type" value="Genomic_DNA"/>
</dbReference>
<name>A0A3B0V008_9ZZZZ</name>
<evidence type="ECO:0000313" key="5">
    <source>
        <dbReference type="EMBL" id="VAW33723.1"/>
    </source>
</evidence>
<dbReference type="NCBIfam" id="NF033749">
    <property type="entry name" value="bact_hemeryth"/>
    <property type="match status" value="1"/>
</dbReference>
<evidence type="ECO:0000259" key="4">
    <source>
        <dbReference type="Pfam" id="PF01814"/>
    </source>
</evidence>
<evidence type="ECO:0000256" key="1">
    <source>
        <dbReference type="ARBA" id="ARBA00010587"/>
    </source>
</evidence>
<dbReference type="Gene3D" id="1.20.120.50">
    <property type="entry name" value="Hemerythrin-like"/>
    <property type="match status" value="1"/>
</dbReference>
<accession>A0A3B0V008</accession>
<gene>
    <name evidence="5" type="ORF">MNBD_DELTA03-913</name>
</gene>
<dbReference type="InterPro" id="IPR016131">
    <property type="entry name" value="Haemerythrin_Fe_BS"/>
</dbReference>
<sequence length="136" mass="16311">MSKIEWQDEFSVHNEDIDRQHQKWLAIYNKMHVTMMEGDNDALDSLGQMALEEMEDYAHKHFAFEEDYMQQLGYTELSAHQLLHKNFYTMLNKFRQDMTDGEIVLNSHIIKTVKNWLLSHILVEDQKYALFADRKK</sequence>
<proteinExistence type="inferred from homology"/>
<dbReference type="PANTHER" id="PTHR37164:SF1">
    <property type="entry name" value="BACTERIOHEMERYTHRIN"/>
    <property type="match status" value="1"/>
</dbReference>
<dbReference type="InterPro" id="IPR035938">
    <property type="entry name" value="Hemerythrin-like_sf"/>
</dbReference>
<feature type="domain" description="Hemerythrin-like" evidence="4">
    <location>
        <begin position="15"/>
        <end position="128"/>
    </location>
</feature>
<dbReference type="SUPFAM" id="SSF47188">
    <property type="entry name" value="Hemerythrin-like"/>
    <property type="match status" value="1"/>
</dbReference>
<evidence type="ECO:0000256" key="3">
    <source>
        <dbReference type="ARBA" id="ARBA00023004"/>
    </source>
</evidence>
<dbReference type="CDD" id="cd12107">
    <property type="entry name" value="Hemerythrin"/>
    <property type="match status" value="1"/>
</dbReference>
<dbReference type="InterPro" id="IPR050669">
    <property type="entry name" value="Hemerythrin"/>
</dbReference>
<reference evidence="5" key="1">
    <citation type="submission" date="2018-06" db="EMBL/GenBank/DDBJ databases">
        <authorList>
            <person name="Zhirakovskaya E."/>
        </authorList>
    </citation>
    <scope>NUCLEOTIDE SEQUENCE</scope>
</reference>
<dbReference type="PROSITE" id="PS00550">
    <property type="entry name" value="HEMERYTHRINS"/>
    <property type="match status" value="1"/>
</dbReference>
<keyword evidence="2" id="KW-0479">Metal-binding</keyword>
<dbReference type="AlphaFoldDB" id="A0A3B0V008"/>
<organism evidence="5">
    <name type="scientific">hydrothermal vent metagenome</name>
    <dbReference type="NCBI Taxonomy" id="652676"/>
    <lineage>
        <taxon>unclassified sequences</taxon>
        <taxon>metagenomes</taxon>
        <taxon>ecological metagenomes</taxon>
    </lineage>
</organism>
<keyword evidence="3" id="KW-0408">Iron</keyword>
<comment type="similarity">
    <text evidence="1">Belongs to the hemerythrin family.</text>
</comment>
<dbReference type="InterPro" id="IPR012827">
    <property type="entry name" value="Hemerythrin_metal-bd"/>
</dbReference>
<evidence type="ECO:0000256" key="2">
    <source>
        <dbReference type="ARBA" id="ARBA00022723"/>
    </source>
</evidence>
<protein>
    <recommendedName>
        <fullName evidence="4">Hemerythrin-like domain-containing protein</fullName>
    </recommendedName>
</protein>
<dbReference type="NCBIfam" id="TIGR02481">
    <property type="entry name" value="hemeryth_dom"/>
    <property type="match status" value="1"/>
</dbReference>
<dbReference type="Pfam" id="PF01814">
    <property type="entry name" value="Hemerythrin"/>
    <property type="match status" value="1"/>
</dbReference>
<dbReference type="GO" id="GO:0046872">
    <property type="term" value="F:metal ion binding"/>
    <property type="evidence" value="ECO:0007669"/>
    <property type="project" value="UniProtKB-KW"/>
</dbReference>